<reference evidence="2" key="4">
    <citation type="submission" date="2019-03" db="UniProtKB">
        <authorList>
            <consortium name="EnsemblPlants"/>
        </authorList>
    </citation>
    <scope>IDENTIFICATION</scope>
</reference>
<evidence type="ECO:0000256" key="1">
    <source>
        <dbReference type="SAM" id="MobiDB-lite"/>
    </source>
</evidence>
<feature type="region of interest" description="Disordered" evidence="1">
    <location>
        <begin position="85"/>
        <end position="162"/>
    </location>
</feature>
<dbReference type="Proteomes" id="UP000015105">
    <property type="component" value="Chromosome 4D"/>
</dbReference>
<dbReference type="AlphaFoldDB" id="A0A453IDD5"/>
<dbReference type="Gramene" id="AET4Gv20526700.1">
    <property type="protein sequence ID" value="AET4Gv20526700.1"/>
    <property type="gene ID" value="AET4Gv20526700"/>
</dbReference>
<feature type="compositionally biased region" description="Basic residues" evidence="1">
    <location>
        <begin position="100"/>
        <end position="109"/>
    </location>
</feature>
<feature type="compositionally biased region" description="Low complexity" evidence="1">
    <location>
        <begin position="147"/>
        <end position="162"/>
    </location>
</feature>
<reference evidence="2" key="5">
    <citation type="journal article" date="2021" name="G3 (Bethesda)">
        <title>Aegilops tauschii genome assembly Aet v5.0 features greater sequence contiguity and improved annotation.</title>
        <authorList>
            <person name="Wang L."/>
            <person name="Zhu T."/>
            <person name="Rodriguez J.C."/>
            <person name="Deal K.R."/>
            <person name="Dubcovsky J."/>
            <person name="McGuire P.E."/>
            <person name="Lux T."/>
            <person name="Spannagl M."/>
            <person name="Mayer K.F.X."/>
            <person name="Baldrich P."/>
            <person name="Meyers B.C."/>
            <person name="Huo N."/>
            <person name="Gu Y.Q."/>
            <person name="Zhou H."/>
            <person name="Devos K.M."/>
            <person name="Bennetzen J.L."/>
            <person name="Unver T."/>
            <person name="Budak H."/>
            <person name="Gulick P.J."/>
            <person name="Galiba G."/>
            <person name="Kalapos B."/>
            <person name="Nelson D.R."/>
            <person name="Li P."/>
            <person name="You F.M."/>
            <person name="Luo M.C."/>
            <person name="Dvorak J."/>
        </authorList>
    </citation>
    <scope>NUCLEOTIDE SEQUENCE [LARGE SCALE GENOMIC DNA]</scope>
    <source>
        <strain evidence="2">cv. AL8/78</strain>
    </source>
</reference>
<dbReference type="EnsemblPlants" id="AET4Gv20526700.1">
    <property type="protein sequence ID" value="AET4Gv20526700.1"/>
    <property type="gene ID" value="AET4Gv20526700"/>
</dbReference>
<accession>A0A453IDD5</accession>
<sequence>VSRYNTQGTAHAASYRTHPTRLPSCLHETVRPRHLHLAVTPAQHSAAASAPLASLHLHLHQQPATEPPVRFYSLLTDRCPVRAPRRRRRATECRGSSPPHRLRRLRRRAGGHEEAPAAGEPPQVDALAAARAPDPLAPDPLRRARAGAHAAAALPAAARGQA</sequence>
<keyword evidence="3" id="KW-1185">Reference proteome</keyword>
<reference evidence="2" key="3">
    <citation type="journal article" date="2017" name="Nature">
        <title>Genome sequence of the progenitor of the wheat D genome Aegilops tauschii.</title>
        <authorList>
            <person name="Luo M.C."/>
            <person name="Gu Y.Q."/>
            <person name="Puiu D."/>
            <person name="Wang H."/>
            <person name="Twardziok S.O."/>
            <person name="Deal K.R."/>
            <person name="Huo N."/>
            <person name="Zhu T."/>
            <person name="Wang L."/>
            <person name="Wang Y."/>
            <person name="McGuire P.E."/>
            <person name="Liu S."/>
            <person name="Long H."/>
            <person name="Ramasamy R.K."/>
            <person name="Rodriguez J.C."/>
            <person name="Van S.L."/>
            <person name="Yuan L."/>
            <person name="Wang Z."/>
            <person name="Xia Z."/>
            <person name="Xiao L."/>
            <person name="Anderson O.D."/>
            <person name="Ouyang S."/>
            <person name="Liang Y."/>
            <person name="Zimin A.V."/>
            <person name="Pertea G."/>
            <person name="Qi P."/>
            <person name="Bennetzen J.L."/>
            <person name="Dai X."/>
            <person name="Dawson M.W."/>
            <person name="Muller H.G."/>
            <person name="Kugler K."/>
            <person name="Rivarola-Duarte L."/>
            <person name="Spannagl M."/>
            <person name="Mayer K.F.X."/>
            <person name="Lu F.H."/>
            <person name="Bevan M.W."/>
            <person name="Leroy P."/>
            <person name="Li P."/>
            <person name="You F.M."/>
            <person name="Sun Q."/>
            <person name="Liu Z."/>
            <person name="Lyons E."/>
            <person name="Wicker T."/>
            <person name="Salzberg S.L."/>
            <person name="Devos K.M."/>
            <person name="Dvorak J."/>
        </authorList>
    </citation>
    <scope>NUCLEOTIDE SEQUENCE [LARGE SCALE GENOMIC DNA]</scope>
    <source>
        <strain evidence="2">cv. AL8/78</strain>
    </source>
</reference>
<reference evidence="3" key="1">
    <citation type="journal article" date="2014" name="Science">
        <title>Ancient hybridizations among the ancestral genomes of bread wheat.</title>
        <authorList>
            <consortium name="International Wheat Genome Sequencing Consortium,"/>
            <person name="Marcussen T."/>
            <person name="Sandve S.R."/>
            <person name="Heier L."/>
            <person name="Spannagl M."/>
            <person name="Pfeifer M."/>
            <person name="Jakobsen K.S."/>
            <person name="Wulff B.B."/>
            <person name="Steuernagel B."/>
            <person name="Mayer K.F."/>
            <person name="Olsen O.A."/>
        </authorList>
    </citation>
    <scope>NUCLEOTIDE SEQUENCE [LARGE SCALE GENOMIC DNA]</scope>
    <source>
        <strain evidence="3">cv. AL8/78</strain>
    </source>
</reference>
<organism evidence="2 3">
    <name type="scientific">Aegilops tauschii subsp. strangulata</name>
    <name type="common">Goatgrass</name>
    <dbReference type="NCBI Taxonomy" id="200361"/>
    <lineage>
        <taxon>Eukaryota</taxon>
        <taxon>Viridiplantae</taxon>
        <taxon>Streptophyta</taxon>
        <taxon>Embryophyta</taxon>
        <taxon>Tracheophyta</taxon>
        <taxon>Spermatophyta</taxon>
        <taxon>Magnoliopsida</taxon>
        <taxon>Liliopsida</taxon>
        <taxon>Poales</taxon>
        <taxon>Poaceae</taxon>
        <taxon>BOP clade</taxon>
        <taxon>Pooideae</taxon>
        <taxon>Triticodae</taxon>
        <taxon>Triticeae</taxon>
        <taxon>Triticinae</taxon>
        <taxon>Aegilops</taxon>
    </lineage>
</organism>
<feature type="compositionally biased region" description="Low complexity" evidence="1">
    <location>
        <begin position="116"/>
        <end position="134"/>
    </location>
</feature>
<proteinExistence type="predicted"/>
<protein>
    <submittedName>
        <fullName evidence="2">Uncharacterized protein</fullName>
    </submittedName>
</protein>
<evidence type="ECO:0000313" key="2">
    <source>
        <dbReference type="EnsemblPlants" id="AET4Gv20526700.1"/>
    </source>
</evidence>
<reference evidence="3" key="2">
    <citation type="journal article" date="2017" name="Nat. Plants">
        <title>The Aegilops tauschii genome reveals multiple impacts of transposons.</title>
        <authorList>
            <person name="Zhao G."/>
            <person name="Zou C."/>
            <person name="Li K."/>
            <person name="Wang K."/>
            <person name="Li T."/>
            <person name="Gao L."/>
            <person name="Zhang X."/>
            <person name="Wang H."/>
            <person name="Yang Z."/>
            <person name="Liu X."/>
            <person name="Jiang W."/>
            <person name="Mao L."/>
            <person name="Kong X."/>
            <person name="Jiao Y."/>
            <person name="Jia J."/>
        </authorList>
    </citation>
    <scope>NUCLEOTIDE SEQUENCE [LARGE SCALE GENOMIC DNA]</scope>
    <source>
        <strain evidence="3">cv. AL8/78</strain>
    </source>
</reference>
<name>A0A453IDD5_AEGTS</name>
<evidence type="ECO:0000313" key="3">
    <source>
        <dbReference type="Proteomes" id="UP000015105"/>
    </source>
</evidence>